<evidence type="ECO:0000256" key="3">
    <source>
        <dbReference type="SAM" id="Phobius"/>
    </source>
</evidence>
<feature type="region of interest" description="Disordered" evidence="2">
    <location>
        <begin position="183"/>
        <end position="205"/>
    </location>
</feature>
<dbReference type="InterPro" id="IPR036400">
    <property type="entry name" value="Cyt_B5-like_heme/steroid_sf"/>
</dbReference>
<name>A0A3P6HAS7_MESCO</name>
<dbReference type="GO" id="GO:0005783">
    <property type="term" value="C:endoplasmic reticulum"/>
    <property type="evidence" value="ECO:0007669"/>
    <property type="project" value="TreeGrafter"/>
</dbReference>
<dbReference type="FunFam" id="3.10.120.10:FF:000003">
    <property type="entry name" value="membrane-associated progesterone receptor component 1"/>
    <property type="match status" value="1"/>
</dbReference>
<dbReference type="Proteomes" id="UP000267029">
    <property type="component" value="Unassembled WGS sequence"/>
</dbReference>
<dbReference type="SUPFAM" id="SSF55856">
    <property type="entry name" value="Cytochrome b5-like heme/steroid binding domain"/>
    <property type="match status" value="1"/>
</dbReference>
<dbReference type="PANTHER" id="PTHR10281:SF106">
    <property type="entry name" value="IP06960P-RELATED"/>
    <property type="match status" value="1"/>
</dbReference>
<feature type="domain" description="Cytochrome b5 heme-binding" evidence="4">
    <location>
        <begin position="73"/>
        <end position="173"/>
    </location>
</feature>
<evidence type="ECO:0000313" key="5">
    <source>
        <dbReference type="EMBL" id="VDD83684.1"/>
    </source>
</evidence>
<dbReference type="Pfam" id="PF00173">
    <property type="entry name" value="Cyt-b5"/>
    <property type="match status" value="1"/>
</dbReference>
<dbReference type="Gene3D" id="3.10.120.10">
    <property type="entry name" value="Cytochrome b5-like heme/steroid binding domain"/>
    <property type="match status" value="1"/>
</dbReference>
<keyword evidence="3" id="KW-0812">Transmembrane</keyword>
<proteinExistence type="inferred from homology"/>
<keyword evidence="3" id="KW-0472">Membrane</keyword>
<dbReference type="PANTHER" id="PTHR10281">
    <property type="entry name" value="MEMBRANE-ASSOCIATED PROGESTERONE RECEPTOR COMPONENT-RELATED"/>
    <property type="match status" value="1"/>
</dbReference>
<protein>
    <recommendedName>
        <fullName evidence="4">Cytochrome b5 heme-binding domain-containing protein</fullName>
    </recommendedName>
</protein>
<evidence type="ECO:0000313" key="6">
    <source>
        <dbReference type="Proteomes" id="UP000267029"/>
    </source>
</evidence>
<evidence type="ECO:0000256" key="1">
    <source>
        <dbReference type="ARBA" id="ARBA00038357"/>
    </source>
</evidence>
<sequence length="205" mass="23176">MNCLLRSIYECRVGGMWGWLSAVGTISSFHFWMISLGIISFILVAIPVLICTVHLFNKKPHPATLPNMRKRDFTIQELRQFDGSGVDGRILIAVNGNVFDVTNNGREFYGKDGPYAIFAGRDASRSLTMFTTDMPACSDEYDDLSDLTSDQMKSLKEWELQFRERYPLVGKLLSPSETHHLYESAENDESLQVDIGTDPTRPKVD</sequence>
<dbReference type="SMART" id="SM01117">
    <property type="entry name" value="Cyt-b5"/>
    <property type="match status" value="1"/>
</dbReference>
<comment type="similarity">
    <text evidence="1">Belongs to the cytochrome b5 family. MAPR subfamily.</text>
</comment>
<dbReference type="InterPro" id="IPR050577">
    <property type="entry name" value="MAPR/NEUFC/NENF-like"/>
</dbReference>
<keyword evidence="6" id="KW-1185">Reference proteome</keyword>
<dbReference type="EMBL" id="UXSR01005803">
    <property type="protein sequence ID" value="VDD83684.1"/>
    <property type="molecule type" value="Genomic_DNA"/>
</dbReference>
<dbReference type="STRING" id="53468.A0A3P6HAS7"/>
<dbReference type="GO" id="GO:0016020">
    <property type="term" value="C:membrane"/>
    <property type="evidence" value="ECO:0007669"/>
    <property type="project" value="TreeGrafter"/>
</dbReference>
<reference evidence="5 6" key="1">
    <citation type="submission" date="2018-10" db="EMBL/GenBank/DDBJ databases">
        <authorList>
            <consortium name="Pathogen Informatics"/>
        </authorList>
    </citation>
    <scope>NUCLEOTIDE SEQUENCE [LARGE SCALE GENOMIC DNA]</scope>
</reference>
<gene>
    <name evidence="5" type="ORF">MCOS_LOCUS9687</name>
</gene>
<dbReference type="InterPro" id="IPR001199">
    <property type="entry name" value="Cyt_B5-like_heme/steroid-bd"/>
</dbReference>
<feature type="transmembrane region" description="Helical" evidence="3">
    <location>
        <begin position="29"/>
        <end position="56"/>
    </location>
</feature>
<dbReference type="AlphaFoldDB" id="A0A3P6HAS7"/>
<dbReference type="OrthoDB" id="547796at2759"/>
<evidence type="ECO:0000256" key="2">
    <source>
        <dbReference type="SAM" id="MobiDB-lite"/>
    </source>
</evidence>
<accession>A0A3P6HAS7</accession>
<organism evidence="5 6">
    <name type="scientific">Mesocestoides corti</name>
    <name type="common">Flatworm</name>
    <dbReference type="NCBI Taxonomy" id="53468"/>
    <lineage>
        <taxon>Eukaryota</taxon>
        <taxon>Metazoa</taxon>
        <taxon>Spiralia</taxon>
        <taxon>Lophotrochozoa</taxon>
        <taxon>Platyhelminthes</taxon>
        <taxon>Cestoda</taxon>
        <taxon>Eucestoda</taxon>
        <taxon>Cyclophyllidea</taxon>
        <taxon>Mesocestoididae</taxon>
        <taxon>Mesocestoides</taxon>
    </lineage>
</organism>
<keyword evidence="3" id="KW-1133">Transmembrane helix</keyword>
<evidence type="ECO:0000259" key="4">
    <source>
        <dbReference type="SMART" id="SM01117"/>
    </source>
</evidence>